<dbReference type="PANTHER" id="PTHR43032">
    <property type="entry name" value="PROTEIN-METHIONINE-SULFOXIDE REDUCTASE"/>
    <property type="match status" value="1"/>
</dbReference>
<dbReference type="InterPro" id="IPR036374">
    <property type="entry name" value="OxRdtase_Mopterin-bd_sf"/>
</dbReference>
<name>A0ABU1MHK6_9SPHN</name>
<reference evidence="2 3" key="1">
    <citation type="submission" date="2023-07" db="EMBL/GenBank/DDBJ databases">
        <title>Sorghum-associated microbial communities from plants grown in Nebraska, USA.</title>
        <authorList>
            <person name="Schachtman D."/>
        </authorList>
    </citation>
    <scope>NUCLEOTIDE SEQUENCE [LARGE SCALE GENOMIC DNA]</scope>
    <source>
        <strain evidence="2 3">DS1027</strain>
    </source>
</reference>
<dbReference type="EMBL" id="JAVDRD010000001">
    <property type="protein sequence ID" value="MDR6509772.1"/>
    <property type="molecule type" value="Genomic_DNA"/>
</dbReference>
<dbReference type="Gene3D" id="3.90.420.10">
    <property type="entry name" value="Oxidoreductase, molybdopterin-binding domain"/>
    <property type="match status" value="1"/>
</dbReference>
<comment type="caution">
    <text evidence="2">The sequence shown here is derived from an EMBL/GenBank/DDBJ whole genome shotgun (WGS) entry which is preliminary data.</text>
</comment>
<evidence type="ECO:0000259" key="1">
    <source>
        <dbReference type="Pfam" id="PF00174"/>
    </source>
</evidence>
<protein>
    <submittedName>
        <fullName evidence="2">DMSO/TMAO reductase YedYZ molybdopterin-dependent catalytic subunit</fullName>
    </submittedName>
</protein>
<dbReference type="PANTHER" id="PTHR43032:SF2">
    <property type="entry name" value="BLL0505 PROTEIN"/>
    <property type="match status" value="1"/>
</dbReference>
<dbReference type="RefSeq" id="WP_309804368.1">
    <property type="nucleotide sequence ID" value="NZ_JAVDRD010000001.1"/>
</dbReference>
<dbReference type="PROSITE" id="PS51257">
    <property type="entry name" value="PROKAR_LIPOPROTEIN"/>
    <property type="match status" value="1"/>
</dbReference>
<accession>A0ABU1MHK6</accession>
<organism evidence="2 3">
    <name type="scientific">Novosphingobium capsulatum</name>
    <dbReference type="NCBI Taxonomy" id="13688"/>
    <lineage>
        <taxon>Bacteria</taxon>
        <taxon>Pseudomonadati</taxon>
        <taxon>Pseudomonadota</taxon>
        <taxon>Alphaproteobacteria</taxon>
        <taxon>Sphingomonadales</taxon>
        <taxon>Sphingomonadaceae</taxon>
        <taxon>Novosphingobium</taxon>
    </lineage>
</organism>
<proteinExistence type="predicted"/>
<keyword evidence="3" id="KW-1185">Reference proteome</keyword>
<gene>
    <name evidence="2" type="ORF">J2792_000612</name>
</gene>
<feature type="domain" description="Oxidoreductase molybdopterin-binding" evidence="1">
    <location>
        <begin position="88"/>
        <end position="222"/>
    </location>
</feature>
<evidence type="ECO:0000313" key="3">
    <source>
        <dbReference type="Proteomes" id="UP001184150"/>
    </source>
</evidence>
<dbReference type="SUPFAM" id="SSF56524">
    <property type="entry name" value="Oxidoreductase molybdopterin-binding domain"/>
    <property type="match status" value="1"/>
</dbReference>
<dbReference type="InterPro" id="IPR000572">
    <property type="entry name" value="OxRdtase_Mopterin-bd_dom"/>
</dbReference>
<evidence type="ECO:0000313" key="2">
    <source>
        <dbReference type="EMBL" id="MDR6509772.1"/>
    </source>
</evidence>
<sequence>MSGFSRRGLLVGSGGLLLSGCDRITTSPTARSLLSLGEKASRSAQRLVAGNSLAPEFSAADISPVFRVNGNTRPTAAAYLAQVERGFADWRLTVDGLVAKPMAFSLAQLRALPQRTQITRHDCVEGWSAIAQWTGVPLALLLHGAGALPQARYAVFHCADDFSGKPYYESIDLAEALHPQTILAHTMNGQPLSVGHGAPLRLRVERQLGYKQAKYVMRVELVASLTGLYGGKGGYWEDHSGYQWWAGI</sequence>
<dbReference type="Proteomes" id="UP001184150">
    <property type="component" value="Unassembled WGS sequence"/>
</dbReference>
<dbReference type="CDD" id="cd02108">
    <property type="entry name" value="bact_SO_family_Moco"/>
    <property type="match status" value="1"/>
</dbReference>
<dbReference type="Pfam" id="PF00174">
    <property type="entry name" value="Oxidored_molyb"/>
    <property type="match status" value="1"/>
</dbReference>